<gene>
    <name evidence="2" type="ORF">GN958_ATG09231</name>
</gene>
<dbReference type="Proteomes" id="UP000704712">
    <property type="component" value="Unassembled WGS sequence"/>
</dbReference>
<protein>
    <submittedName>
        <fullName evidence="2">Uncharacterized protein</fullName>
    </submittedName>
</protein>
<sequence>MRRSDANTPPGHYRGQSTSGKAPAKKRVMPVVPAKRLADASSKKSAKKKKKTKKQLTKEASARCREMSAFDKVLGHQNSSASDGKPVRPPKPPECREETQAFTSPVMEGNADTSSPVEPNADADDNEGAAITETGPISNDTAEETRNAVVTISDETESHRKENGSVKGIDDSADEVYSPANDKESDDEDDDGSFEEQKESVELQGNIEESNQLLHSSGGNSPLRSDYVDSLDPNIANAAGQTELGTDGEGAEDTPEADTDANSECDAGGTEKSK</sequence>
<feature type="compositionally biased region" description="Basic and acidic residues" evidence="1">
    <location>
        <begin position="156"/>
        <end position="170"/>
    </location>
</feature>
<name>A0A8S9ULA3_PHYIN</name>
<feature type="compositionally biased region" description="Basic and acidic residues" evidence="1">
    <location>
        <begin position="56"/>
        <end position="69"/>
    </location>
</feature>
<accession>A0A8S9ULA3</accession>
<reference evidence="2" key="1">
    <citation type="submission" date="2020-03" db="EMBL/GenBank/DDBJ databases">
        <title>Hybrid Assembly of Korean Phytophthora infestans isolates.</title>
        <authorList>
            <person name="Prokchorchik M."/>
            <person name="Lee Y."/>
            <person name="Seo J."/>
            <person name="Cho J.-H."/>
            <person name="Park Y.-E."/>
            <person name="Jang D.-C."/>
            <person name="Im J.-S."/>
            <person name="Choi J.-G."/>
            <person name="Park H.-J."/>
            <person name="Lee G.-B."/>
            <person name="Lee Y.-G."/>
            <person name="Hong S.-Y."/>
            <person name="Cho K."/>
            <person name="Sohn K.H."/>
        </authorList>
    </citation>
    <scope>NUCLEOTIDE SEQUENCE</scope>
    <source>
        <strain evidence="2">KR_2_A2</strain>
    </source>
</reference>
<feature type="region of interest" description="Disordered" evidence="1">
    <location>
        <begin position="1"/>
        <end position="274"/>
    </location>
</feature>
<feature type="compositionally biased region" description="Acidic residues" evidence="1">
    <location>
        <begin position="184"/>
        <end position="194"/>
    </location>
</feature>
<dbReference type="AlphaFoldDB" id="A0A8S9ULA3"/>
<evidence type="ECO:0000256" key="1">
    <source>
        <dbReference type="SAM" id="MobiDB-lite"/>
    </source>
</evidence>
<organism evidence="2 3">
    <name type="scientific">Phytophthora infestans</name>
    <name type="common">Potato late blight agent</name>
    <name type="synonym">Botrytis infestans</name>
    <dbReference type="NCBI Taxonomy" id="4787"/>
    <lineage>
        <taxon>Eukaryota</taxon>
        <taxon>Sar</taxon>
        <taxon>Stramenopiles</taxon>
        <taxon>Oomycota</taxon>
        <taxon>Peronosporomycetes</taxon>
        <taxon>Peronosporales</taxon>
        <taxon>Peronosporaceae</taxon>
        <taxon>Phytophthora</taxon>
    </lineage>
</organism>
<evidence type="ECO:0000313" key="2">
    <source>
        <dbReference type="EMBL" id="KAF4141581.1"/>
    </source>
</evidence>
<comment type="caution">
    <text evidence="2">The sequence shown here is derived from an EMBL/GenBank/DDBJ whole genome shotgun (WGS) entry which is preliminary data.</text>
</comment>
<feature type="compositionally biased region" description="Acidic residues" evidence="1">
    <location>
        <begin position="249"/>
        <end position="263"/>
    </location>
</feature>
<feature type="compositionally biased region" description="Basic residues" evidence="1">
    <location>
        <begin position="44"/>
        <end position="55"/>
    </location>
</feature>
<proteinExistence type="predicted"/>
<dbReference type="EMBL" id="JAACNO010001317">
    <property type="protein sequence ID" value="KAF4141581.1"/>
    <property type="molecule type" value="Genomic_DNA"/>
</dbReference>
<feature type="compositionally biased region" description="Polar residues" evidence="1">
    <location>
        <begin position="207"/>
        <end position="223"/>
    </location>
</feature>
<evidence type="ECO:0000313" key="3">
    <source>
        <dbReference type="Proteomes" id="UP000704712"/>
    </source>
</evidence>